<dbReference type="STRING" id="1122240.GCA_000620105_03028"/>
<protein>
    <submittedName>
        <fullName evidence="2">Zinc ribbon domain-containing protein</fullName>
    </submittedName>
</protein>
<dbReference type="EMBL" id="CP028519">
    <property type="protein sequence ID" value="AVY93025.1"/>
    <property type="molecule type" value="Genomic_DNA"/>
</dbReference>
<gene>
    <name evidence="2" type="ORF">DAI18_02410</name>
</gene>
<accession>A0A2S0P6R1</accession>
<dbReference type="SMART" id="SM00834">
    <property type="entry name" value="CxxC_CXXC_SSSS"/>
    <property type="match status" value="1"/>
</dbReference>
<evidence type="ECO:0000259" key="1">
    <source>
        <dbReference type="SMART" id="SM00834"/>
    </source>
</evidence>
<dbReference type="KEGG" id="maer:DAI18_02410"/>
<dbReference type="Proteomes" id="UP000244173">
    <property type="component" value="Chromosome"/>
</dbReference>
<dbReference type="PANTHER" id="PTHR34404:SF2">
    <property type="entry name" value="CONSERVED SERINE RICH PROTEIN"/>
    <property type="match status" value="1"/>
</dbReference>
<dbReference type="InterPro" id="IPR013429">
    <property type="entry name" value="Regulatory_FmdB_Zinc_ribbon"/>
</dbReference>
<keyword evidence="3" id="KW-1185">Reference proteome</keyword>
<dbReference type="PANTHER" id="PTHR34404">
    <property type="entry name" value="REGULATORY PROTEIN, FMDB FAMILY"/>
    <property type="match status" value="1"/>
</dbReference>
<dbReference type="RefSeq" id="WP_028499952.1">
    <property type="nucleotide sequence ID" value="NZ_CALFSO010000045.1"/>
</dbReference>
<proteinExistence type="predicted"/>
<name>A0A2S0P6R1_9NEIS</name>
<dbReference type="NCBIfam" id="TIGR02605">
    <property type="entry name" value="CxxC_CxxC_SSSS"/>
    <property type="match status" value="1"/>
</dbReference>
<feature type="domain" description="Putative regulatory protein FmdB zinc ribbon" evidence="1">
    <location>
        <begin position="1"/>
        <end position="42"/>
    </location>
</feature>
<evidence type="ECO:0000313" key="3">
    <source>
        <dbReference type="Proteomes" id="UP000244173"/>
    </source>
</evidence>
<sequence length="80" mass="8060">MPIYEYRCGSCGHEQEHLQKLSADPIAACPQCGGGDYAKQLSAVGGFQLKGGGFYATDFKNKAPACPASAAQGGGCGGCG</sequence>
<evidence type="ECO:0000313" key="2">
    <source>
        <dbReference type="EMBL" id="AVY93025.1"/>
    </source>
</evidence>
<dbReference type="Pfam" id="PF09723">
    <property type="entry name" value="Zn_ribbon_8"/>
    <property type="match status" value="1"/>
</dbReference>
<organism evidence="2 3">
    <name type="scientific">Microvirgula aerodenitrificans</name>
    <dbReference type="NCBI Taxonomy" id="57480"/>
    <lineage>
        <taxon>Bacteria</taxon>
        <taxon>Pseudomonadati</taxon>
        <taxon>Pseudomonadota</taxon>
        <taxon>Betaproteobacteria</taxon>
        <taxon>Neisseriales</taxon>
        <taxon>Aquaspirillaceae</taxon>
        <taxon>Microvirgula</taxon>
    </lineage>
</organism>
<dbReference type="OrthoDB" id="9813321at2"/>
<dbReference type="AlphaFoldDB" id="A0A2S0P6R1"/>
<reference evidence="2 3" key="1">
    <citation type="submission" date="2018-04" db="EMBL/GenBank/DDBJ databases">
        <title>Denitrifier Microvirgula.</title>
        <authorList>
            <person name="Anderson E."/>
            <person name="Jang J."/>
            <person name="Ishii S."/>
        </authorList>
    </citation>
    <scope>NUCLEOTIDE SEQUENCE [LARGE SCALE GENOMIC DNA]</scope>
    <source>
        <strain evidence="2 3">BE2.4</strain>
    </source>
</reference>